<dbReference type="InterPro" id="IPR011050">
    <property type="entry name" value="Pectin_lyase_fold/virulence"/>
</dbReference>
<comment type="caution">
    <text evidence="1">The sequence shown here is derived from an EMBL/GenBank/DDBJ whole genome shotgun (WGS) entry which is preliminary data.</text>
</comment>
<dbReference type="Proteomes" id="UP000233757">
    <property type="component" value="Unassembled WGS sequence"/>
</dbReference>
<protein>
    <submittedName>
        <fullName evidence="1">Uncharacterized protein</fullName>
    </submittedName>
</protein>
<gene>
    <name evidence="1" type="ORF">CV954_013585</name>
</gene>
<proteinExistence type="predicted"/>
<dbReference type="SUPFAM" id="SSF51126">
    <property type="entry name" value="Pectin lyase-like"/>
    <property type="match status" value="1"/>
</dbReference>
<organism evidence="1 2">
    <name type="scientific">Acinetobacter baumannii</name>
    <dbReference type="NCBI Taxonomy" id="470"/>
    <lineage>
        <taxon>Bacteria</taxon>
        <taxon>Pseudomonadati</taxon>
        <taxon>Pseudomonadota</taxon>
        <taxon>Gammaproteobacteria</taxon>
        <taxon>Moraxellales</taxon>
        <taxon>Moraxellaceae</taxon>
        <taxon>Acinetobacter</taxon>
        <taxon>Acinetobacter calcoaceticus/baumannii complex</taxon>
    </lineage>
</organism>
<accession>A0AA44XQK1</accession>
<sequence>MPPGRDFAWSGLNTSTDTYVNQHLTGITQQQMQAMGYLGKHLNPSTVIDGNTFIYSYSKNDQAYAIVLDHSPRVRITNNTFNSFKVPILMDQWSSIIDEKGKEIKP</sequence>
<name>A0AA44XQK1_ACIBA</name>
<dbReference type="AlphaFoldDB" id="A0AA44XQK1"/>
<dbReference type="RefSeq" id="WP_001134687.1">
    <property type="nucleotide sequence ID" value="NZ_PHJU02000030.1"/>
</dbReference>
<evidence type="ECO:0000313" key="1">
    <source>
        <dbReference type="EMBL" id="PQL82091.1"/>
    </source>
</evidence>
<evidence type="ECO:0000313" key="2">
    <source>
        <dbReference type="Proteomes" id="UP000233757"/>
    </source>
</evidence>
<dbReference type="EMBL" id="PHJU02000030">
    <property type="protein sequence ID" value="PQL82091.1"/>
    <property type="molecule type" value="Genomic_DNA"/>
</dbReference>
<reference evidence="1 2" key="1">
    <citation type="submission" date="2018-02" db="EMBL/GenBank/DDBJ databases">
        <title>Acinetobacter baumanii whole genome sequence.</title>
        <authorList>
            <person name="Qasim Z.J."/>
        </authorList>
    </citation>
    <scope>NUCLEOTIDE SEQUENCE [LARGE SCALE GENOMIC DNA]</scope>
    <source>
        <strain evidence="1 2">ZQ8</strain>
    </source>
</reference>